<dbReference type="InterPro" id="IPR025188">
    <property type="entry name" value="DUF4113"/>
</dbReference>
<dbReference type="Gene3D" id="3.40.1170.60">
    <property type="match status" value="1"/>
</dbReference>
<keyword evidence="4" id="KW-0234">DNA repair</keyword>
<keyword evidence="8" id="KW-1185">Reference proteome</keyword>
<organism evidence="7 8">
    <name type="scientific">Hymenobacter psychrotolerans DSM 18569</name>
    <dbReference type="NCBI Taxonomy" id="1121959"/>
    <lineage>
        <taxon>Bacteria</taxon>
        <taxon>Pseudomonadati</taxon>
        <taxon>Bacteroidota</taxon>
        <taxon>Cytophagia</taxon>
        <taxon>Cytophagales</taxon>
        <taxon>Hymenobacteraceae</taxon>
        <taxon>Hymenobacter</taxon>
    </lineage>
</organism>
<keyword evidence="5" id="KW-0742">SOS response</keyword>
<dbReference type="PANTHER" id="PTHR11076:SF34">
    <property type="entry name" value="PROTEIN UMUC"/>
    <property type="match status" value="1"/>
</dbReference>
<dbReference type="GO" id="GO:0006281">
    <property type="term" value="P:DNA repair"/>
    <property type="evidence" value="ECO:0007669"/>
    <property type="project" value="UniProtKB-KW"/>
</dbReference>
<gene>
    <name evidence="7" type="ORF">SAMN02746009_01439</name>
</gene>
<accession>A0A1M6UQ21</accession>
<evidence type="ECO:0000313" key="8">
    <source>
        <dbReference type="Proteomes" id="UP000183947"/>
    </source>
</evidence>
<dbReference type="InterPro" id="IPR050116">
    <property type="entry name" value="DNA_polymerase-Y"/>
</dbReference>
<keyword evidence="3" id="KW-0741">SOS mutagenesis</keyword>
<dbReference type="GO" id="GO:0005829">
    <property type="term" value="C:cytosol"/>
    <property type="evidence" value="ECO:0007669"/>
    <property type="project" value="TreeGrafter"/>
</dbReference>
<name>A0A1M6UQ21_9BACT</name>
<dbReference type="CDD" id="cd01700">
    <property type="entry name" value="PolY_Pol_V_umuC"/>
    <property type="match status" value="1"/>
</dbReference>
<dbReference type="Gene3D" id="3.30.70.270">
    <property type="match status" value="1"/>
</dbReference>
<dbReference type="OrthoDB" id="9808813at2"/>
<dbReference type="AlphaFoldDB" id="A0A1M6UQ21"/>
<feature type="domain" description="UmuC" evidence="6">
    <location>
        <begin position="2"/>
        <end position="195"/>
    </location>
</feature>
<dbReference type="Gene3D" id="3.30.1490.100">
    <property type="entry name" value="DNA polymerase, Y-family, little finger domain"/>
    <property type="match status" value="1"/>
</dbReference>
<dbReference type="GO" id="GO:0003887">
    <property type="term" value="F:DNA-directed DNA polymerase activity"/>
    <property type="evidence" value="ECO:0007669"/>
    <property type="project" value="TreeGrafter"/>
</dbReference>
<dbReference type="Pfam" id="PF13438">
    <property type="entry name" value="DUF4113"/>
    <property type="match status" value="1"/>
</dbReference>
<evidence type="ECO:0000313" key="7">
    <source>
        <dbReference type="EMBL" id="SHK71266.1"/>
    </source>
</evidence>
<evidence type="ECO:0000256" key="1">
    <source>
        <dbReference type="ARBA" id="ARBA00010945"/>
    </source>
</evidence>
<evidence type="ECO:0000259" key="6">
    <source>
        <dbReference type="PROSITE" id="PS50173"/>
    </source>
</evidence>
<dbReference type="InterPro" id="IPR043502">
    <property type="entry name" value="DNA/RNA_pol_sf"/>
</dbReference>
<dbReference type="RefSeq" id="WP_073282545.1">
    <property type="nucleotide sequence ID" value="NZ_FRAS01000005.1"/>
</dbReference>
<dbReference type="PANTHER" id="PTHR11076">
    <property type="entry name" value="DNA REPAIR POLYMERASE UMUC / TRANSFERASE FAMILY MEMBER"/>
    <property type="match status" value="1"/>
</dbReference>
<dbReference type="STRING" id="1121959.SAMN02746009_01439"/>
<dbReference type="EMBL" id="FRAS01000005">
    <property type="protein sequence ID" value="SHK71266.1"/>
    <property type="molecule type" value="Genomic_DNA"/>
</dbReference>
<sequence length="441" mass="48050">MFALVDCNNFYASCERVFRPELEGRPVVVLSNNDGCIIARSNEAKALGLKMGEPYFQVKELLRQHDVAVCSSNYELYGDMSRRVMWYLGQVAPELEVYSIDEAFLNLSGMTRYLGDLTEYGARVRADVLQRTGIPVCVGMAPTKTLAKLANRVAKANSKVAMSTLAGSGVLCLDTDDKRQEALARVGVEDVWGVGHQYAAKLYAAGYRTAADLAACPLPWARKNLGGVVGMRLVRELQGYPCLSMEPSEDGGQARKSIACTRSFGKPVTEFEDVMGAVATFVSRAAEKLRRQGSAARVLTVFVSTNRYGNEPPPYTRSALVTLPVASDDTLELAAQARHLLGKVWRPGTLYKKAGVMLDGLERAGQQQLGLFEQPAAVSVSGKRAELMGTLDALNRRFGKGTVIIGSASVRKGAGADWAMNREQKSPAYTTSWGELWRINL</sequence>
<protein>
    <submittedName>
        <fullName evidence="7">DNA polymerase V</fullName>
    </submittedName>
</protein>
<proteinExistence type="inferred from homology"/>
<dbReference type="InterPro" id="IPR001126">
    <property type="entry name" value="UmuC"/>
</dbReference>
<dbReference type="GO" id="GO:0009432">
    <property type="term" value="P:SOS response"/>
    <property type="evidence" value="ECO:0007669"/>
    <property type="project" value="UniProtKB-KW"/>
</dbReference>
<dbReference type="GO" id="GO:0042276">
    <property type="term" value="P:error-prone translesion synthesis"/>
    <property type="evidence" value="ECO:0007669"/>
    <property type="project" value="TreeGrafter"/>
</dbReference>
<comment type="similarity">
    <text evidence="1">Belongs to the DNA polymerase type-Y family.</text>
</comment>
<dbReference type="Proteomes" id="UP000183947">
    <property type="component" value="Unassembled WGS sequence"/>
</dbReference>
<dbReference type="InterPro" id="IPR043128">
    <property type="entry name" value="Rev_trsase/Diguanyl_cyclase"/>
</dbReference>
<keyword evidence="2" id="KW-0227">DNA damage</keyword>
<dbReference type="InterPro" id="IPR017961">
    <property type="entry name" value="DNA_pol_Y-fam_little_finger"/>
</dbReference>
<reference evidence="8" key="1">
    <citation type="submission" date="2016-11" db="EMBL/GenBank/DDBJ databases">
        <authorList>
            <person name="Varghese N."/>
            <person name="Submissions S."/>
        </authorList>
    </citation>
    <scope>NUCLEOTIDE SEQUENCE [LARGE SCALE GENOMIC DNA]</scope>
    <source>
        <strain evidence="8">DSM 18569</strain>
    </source>
</reference>
<dbReference type="GO" id="GO:0003684">
    <property type="term" value="F:damaged DNA binding"/>
    <property type="evidence" value="ECO:0007669"/>
    <property type="project" value="InterPro"/>
</dbReference>
<evidence type="ECO:0000256" key="2">
    <source>
        <dbReference type="ARBA" id="ARBA00022763"/>
    </source>
</evidence>
<evidence type="ECO:0000256" key="4">
    <source>
        <dbReference type="ARBA" id="ARBA00023204"/>
    </source>
</evidence>
<dbReference type="Pfam" id="PF00817">
    <property type="entry name" value="IMS"/>
    <property type="match status" value="1"/>
</dbReference>
<evidence type="ECO:0000256" key="3">
    <source>
        <dbReference type="ARBA" id="ARBA00023199"/>
    </source>
</evidence>
<evidence type="ECO:0000256" key="5">
    <source>
        <dbReference type="ARBA" id="ARBA00023236"/>
    </source>
</evidence>
<dbReference type="InterPro" id="IPR036775">
    <property type="entry name" value="DNA_pol_Y-fam_lit_finger_sf"/>
</dbReference>
<dbReference type="PROSITE" id="PS50173">
    <property type="entry name" value="UMUC"/>
    <property type="match status" value="1"/>
</dbReference>
<dbReference type="Pfam" id="PF11799">
    <property type="entry name" value="IMS_C"/>
    <property type="match status" value="1"/>
</dbReference>
<dbReference type="SUPFAM" id="SSF56672">
    <property type="entry name" value="DNA/RNA polymerases"/>
    <property type="match status" value="1"/>
</dbReference>
<dbReference type="Gene3D" id="1.10.150.20">
    <property type="entry name" value="5' to 3' exonuclease, C-terminal subdomain"/>
    <property type="match status" value="1"/>
</dbReference>
<dbReference type="SUPFAM" id="SSF100879">
    <property type="entry name" value="Lesion bypass DNA polymerase (Y-family), little finger domain"/>
    <property type="match status" value="1"/>
</dbReference>